<dbReference type="KEGG" id="mrtj:KHC33_00220"/>
<evidence type="ECO:0000313" key="3">
    <source>
        <dbReference type="Proteomes" id="UP000680656"/>
    </source>
</evidence>
<dbReference type="GO" id="GO:0003676">
    <property type="term" value="F:nucleic acid binding"/>
    <property type="evidence" value="ECO:0007669"/>
    <property type="project" value="InterPro"/>
</dbReference>
<evidence type="ECO:0000259" key="1">
    <source>
        <dbReference type="Pfam" id="PF02272"/>
    </source>
</evidence>
<dbReference type="Gene3D" id="3.90.1640.30">
    <property type="match status" value="1"/>
</dbReference>
<feature type="domain" description="DHHA1" evidence="1">
    <location>
        <begin position="338"/>
        <end position="405"/>
    </location>
</feature>
<protein>
    <submittedName>
        <fullName evidence="2">DHH family phosphoesterase</fullName>
    </submittedName>
</protein>
<dbReference type="InterPro" id="IPR038763">
    <property type="entry name" value="DHH_sf"/>
</dbReference>
<dbReference type="GeneID" id="65095562"/>
<dbReference type="SUPFAM" id="SSF64182">
    <property type="entry name" value="DHH phosphoesterases"/>
    <property type="match status" value="1"/>
</dbReference>
<dbReference type="Pfam" id="PF02272">
    <property type="entry name" value="DHHA1"/>
    <property type="match status" value="1"/>
</dbReference>
<dbReference type="Proteomes" id="UP000680656">
    <property type="component" value="Chromosome"/>
</dbReference>
<gene>
    <name evidence="2" type="ORF">KHC33_00220</name>
</gene>
<dbReference type="InterPro" id="IPR003156">
    <property type="entry name" value="DHHA1_dom"/>
</dbReference>
<organism evidence="2 3">
    <name type="scientific">Methanospirillum purgamenti</name>
    <dbReference type="NCBI Taxonomy" id="2834276"/>
    <lineage>
        <taxon>Archaea</taxon>
        <taxon>Methanobacteriati</taxon>
        <taxon>Methanobacteriota</taxon>
        <taxon>Stenosarchaea group</taxon>
        <taxon>Methanomicrobia</taxon>
        <taxon>Methanomicrobiales</taxon>
        <taxon>Methanospirillaceae</taxon>
        <taxon>Methanospirillum</taxon>
    </lineage>
</organism>
<dbReference type="InterPro" id="IPR051673">
    <property type="entry name" value="SSDNA_exonuclease_RecJ"/>
</dbReference>
<evidence type="ECO:0000313" key="2">
    <source>
        <dbReference type="EMBL" id="QVV89003.1"/>
    </source>
</evidence>
<dbReference type="PANTHER" id="PTHR30255:SF2">
    <property type="entry name" value="SINGLE-STRANDED-DNA-SPECIFIC EXONUCLEASE RECJ"/>
    <property type="match status" value="1"/>
</dbReference>
<dbReference type="EMBL" id="CP075546">
    <property type="protein sequence ID" value="QVV89003.1"/>
    <property type="molecule type" value="Genomic_DNA"/>
</dbReference>
<dbReference type="Gene3D" id="3.10.310.30">
    <property type="match status" value="1"/>
</dbReference>
<dbReference type="AlphaFoldDB" id="A0A8E7B0S9"/>
<accession>A0A8E7B0S9</accession>
<sequence>MSIDTAAKDLANELLRQRYVEVLCHHDADGIAAGSIMAMALYRASIPFRLRITPRLSEKNLPKTKPLLLCDLGSGLTELPEDTMVIDHHLSFFEGPYHVNPRLDGINGDKDLSAAGAAYLVANALGDNRDLAGLILLGIIGDNQTLTGKNQEIYREALGNGIISKKRGITLPGRNPAEQIELATKPFLNGLSGSEEESKNLIQEVSSGDTLQKDLLCSLLVLQASEICRTETLSSIWGDVWVLEREVVEHAQDMAFVVDSCGKAGAGSTAVSLCLRSSKLTEKAFGVARSHRKALIHEMNQFLTIPPSDATTPVLCSNQHLASDLADTIFHNIPLSFPVIVAVKKDDGSCSCSIRSNPKSGIILGEVVHDIAQEFGGHGGGHQSRAGATFACEHLDKFVSGIAEVCGS</sequence>
<dbReference type="PANTHER" id="PTHR30255">
    <property type="entry name" value="SINGLE-STRANDED-DNA-SPECIFIC EXONUCLEASE RECJ"/>
    <property type="match status" value="1"/>
</dbReference>
<name>A0A8E7B0S9_9EURY</name>
<keyword evidence="3" id="KW-1185">Reference proteome</keyword>
<proteinExistence type="predicted"/>
<dbReference type="RefSeq" id="WP_214419805.1">
    <property type="nucleotide sequence ID" value="NZ_CP075546.1"/>
</dbReference>
<reference evidence="2 3" key="1">
    <citation type="submission" date="2021-05" db="EMBL/GenBank/DDBJ databases">
        <title>A novel Methanospirillum isolate from a pyrite-forming mixed culture.</title>
        <authorList>
            <person name="Bunk B."/>
            <person name="Sproer C."/>
            <person name="Spring S."/>
            <person name="Pester M."/>
        </authorList>
    </citation>
    <scope>NUCLEOTIDE SEQUENCE [LARGE SCALE GENOMIC DNA]</scope>
    <source>
        <strain evidence="2 3">J.3.6.1-F.2.7.3</strain>
    </source>
</reference>